<dbReference type="GO" id="GO:0006637">
    <property type="term" value="P:acyl-CoA metabolic process"/>
    <property type="evidence" value="ECO:0007669"/>
    <property type="project" value="InterPro"/>
</dbReference>
<organism evidence="6 7">
    <name type="scientific">Sphaerosporella brunnea</name>
    <dbReference type="NCBI Taxonomy" id="1250544"/>
    <lineage>
        <taxon>Eukaryota</taxon>
        <taxon>Fungi</taxon>
        <taxon>Dikarya</taxon>
        <taxon>Ascomycota</taxon>
        <taxon>Pezizomycotina</taxon>
        <taxon>Pezizomycetes</taxon>
        <taxon>Pezizales</taxon>
        <taxon>Pyronemataceae</taxon>
        <taxon>Sphaerosporella</taxon>
    </lineage>
</organism>
<dbReference type="InterPro" id="IPR049449">
    <property type="entry name" value="TesB_ACOT8-like_N"/>
</dbReference>
<dbReference type="FunCoup" id="A0A5J5ETZ3">
    <property type="interactions" value="166"/>
</dbReference>
<dbReference type="GO" id="GO:0005782">
    <property type="term" value="C:peroxisomal matrix"/>
    <property type="evidence" value="ECO:0007669"/>
    <property type="project" value="UniProtKB-SubCell"/>
</dbReference>
<dbReference type="InterPro" id="IPR029069">
    <property type="entry name" value="HotDog_dom_sf"/>
</dbReference>
<evidence type="ECO:0000313" key="7">
    <source>
        <dbReference type="Proteomes" id="UP000326924"/>
    </source>
</evidence>
<dbReference type="InParanoid" id="A0A5J5ETZ3"/>
<dbReference type="PANTHER" id="PTHR11066">
    <property type="entry name" value="ACYL-COA THIOESTERASE"/>
    <property type="match status" value="1"/>
</dbReference>
<proteinExistence type="inferred from homology"/>
<dbReference type="CDD" id="cd03445">
    <property type="entry name" value="Thioesterase_II_repeat2"/>
    <property type="match status" value="1"/>
</dbReference>
<feature type="domain" description="Acyl-CoA thioesterase-like C-terminal" evidence="5">
    <location>
        <begin position="195"/>
        <end position="323"/>
    </location>
</feature>
<evidence type="ECO:0000313" key="6">
    <source>
        <dbReference type="EMBL" id="KAA8903864.1"/>
    </source>
</evidence>
<feature type="region of interest" description="Disordered" evidence="3">
    <location>
        <begin position="329"/>
        <end position="352"/>
    </location>
</feature>
<keyword evidence="2" id="KW-0378">Hydrolase</keyword>
<dbReference type="OrthoDB" id="68328at2759"/>
<keyword evidence="7" id="KW-1185">Reference proteome</keyword>
<sequence length="352" mass="38429">MPTQRSSSTGTIKTPPPDDPTVSPIENTIALTQLSDLGPNVFTNSRPQWQPLGARGIYGGSVIAQSLLAAQMTVPAAFVPHSMHCYFVLAGDARIPILYHVDVVRSGRSFHTRTVQARQRGRAIFTTTCSFTLPLAEEEEGGAKTRVAHRPVFPVAALRGAEDCEGELQVVDRLLRQGRIDEELAALGRARIARDPFEWRSLGIAAASPDAPPAAKVMRQWVRSKASIANPLFCMPALAYFSDSWFIGTVGRVNPAARRERVGMMVSLDHTIHFHTAERVKLDEWLLVETESPWAGEERGLVTMKVWTADGTLVASCLQEGIVRLKDGREGEVQEAGTTTPTVDNTAPQAKL</sequence>
<dbReference type="AlphaFoldDB" id="A0A5J5ETZ3"/>
<comment type="caution">
    <text evidence="6">The sequence shown here is derived from an EMBL/GenBank/DDBJ whole genome shotgun (WGS) entry which is preliminary data.</text>
</comment>
<dbReference type="Pfam" id="PF13622">
    <property type="entry name" value="4HBT_3"/>
    <property type="match status" value="1"/>
</dbReference>
<dbReference type="Pfam" id="PF20789">
    <property type="entry name" value="4HBT_3C"/>
    <property type="match status" value="1"/>
</dbReference>
<evidence type="ECO:0000256" key="1">
    <source>
        <dbReference type="ARBA" id="ARBA00006538"/>
    </source>
</evidence>
<dbReference type="CDD" id="cd03444">
    <property type="entry name" value="Thioesterase_II_repeat1"/>
    <property type="match status" value="1"/>
</dbReference>
<protein>
    <submittedName>
        <fullName evidence="6">Thioesterase-like superfamily-domain-containing protein</fullName>
    </submittedName>
</protein>
<dbReference type="PANTHER" id="PTHR11066:SF34">
    <property type="entry name" value="ACYL-COENZYME A THIOESTERASE 8"/>
    <property type="match status" value="1"/>
</dbReference>
<gene>
    <name evidence="6" type="ORF">FN846DRAFT_48153</name>
</gene>
<dbReference type="GO" id="GO:0009062">
    <property type="term" value="P:fatty acid catabolic process"/>
    <property type="evidence" value="ECO:0007669"/>
    <property type="project" value="TreeGrafter"/>
</dbReference>
<feature type="compositionally biased region" description="Polar residues" evidence="3">
    <location>
        <begin position="1"/>
        <end position="12"/>
    </location>
</feature>
<feature type="region of interest" description="Disordered" evidence="3">
    <location>
        <begin position="1"/>
        <end position="23"/>
    </location>
</feature>
<dbReference type="InterPro" id="IPR042171">
    <property type="entry name" value="Acyl-CoA_hotdog"/>
</dbReference>
<dbReference type="InterPro" id="IPR003703">
    <property type="entry name" value="Acyl_CoA_thio"/>
</dbReference>
<dbReference type="GO" id="GO:0047617">
    <property type="term" value="F:fatty acyl-CoA hydrolase activity"/>
    <property type="evidence" value="ECO:0007669"/>
    <property type="project" value="InterPro"/>
</dbReference>
<feature type="compositionally biased region" description="Polar residues" evidence="3">
    <location>
        <begin position="336"/>
        <end position="352"/>
    </location>
</feature>
<dbReference type="Gene3D" id="2.40.160.210">
    <property type="entry name" value="Acyl-CoA thioesterase, double hotdog domain"/>
    <property type="match status" value="1"/>
</dbReference>
<reference evidence="6 7" key="1">
    <citation type="submission" date="2019-09" db="EMBL/GenBank/DDBJ databases">
        <title>Draft genome of the ectomycorrhizal ascomycete Sphaerosporella brunnea.</title>
        <authorList>
            <consortium name="DOE Joint Genome Institute"/>
            <person name="Benucci G.M."/>
            <person name="Marozzi G."/>
            <person name="Antonielli L."/>
            <person name="Sanchez S."/>
            <person name="Marco P."/>
            <person name="Wang X."/>
            <person name="Falini L.B."/>
            <person name="Barry K."/>
            <person name="Haridas S."/>
            <person name="Lipzen A."/>
            <person name="Labutti K."/>
            <person name="Grigoriev I.V."/>
            <person name="Murat C."/>
            <person name="Martin F."/>
            <person name="Albertini E."/>
            <person name="Donnini D."/>
            <person name="Bonito G."/>
        </authorList>
    </citation>
    <scope>NUCLEOTIDE SEQUENCE [LARGE SCALE GENOMIC DNA]</scope>
    <source>
        <strain evidence="6 7">Sb_GMNB300</strain>
    </source>
</reference>
<accession>A0A5J5ETZ3</accession>
<dbReference type="InterPro" id="IPR049450">
    <property type="entry name" value="ACOT8-like_C"/>
</dbReference>
<comment type="similarity">
    <text evidence="1">Belongs to the C/M/P thioester hydrolase family.</text>
</comment>
<evidence type="ECO:0000256" key="2">
    <source>
        <dbReference type="ARBA" id="ARBA00022801"/>
    </source>
</evidence>
<evidence type="ECO:0000259" key="4">
    <source>
        <dbReference type="Pfam" id="PF13622"/>
    </source>
</evidence>
<name>A0A5J5ETZ3_9PEZI</name>
<evidence type="ECO:0000259" key="5">
    <source>
        <dbReference type="Pfam" id="PF20789"/>
    </source>
</evidence>
<dbReference type="EMBL" id="VXIS01000114">
    <property type="protein sequence ID" value="KAA8903864.1"/>
    <property type="molecule type" value="Genomic_DNA"/>
</dbReference>
<dbReference type="SUPFAM" id="SSF54637">
    <property type="entry name" value="Thioesterase/thiol ester dehydrase-isomerase"/>
    <property type="match status" value="2"/>
</dbReference>
<evidence type="ECO:0000256" key="3">
    <source>
        <dbReference type="SAM" id="MobiDB-lite"/>
    </source>
</evidence>
<feature type="domain" description="Acyl-CoA thioesterase-like N-terminal HotDog" evidence="4">
    <location>
        <begin position="47"/>
        <end position="132"/>
    </location>
</feature>
<dbReference type="Proteomes" id="UP000326924">
    <property type="component" value="Unassembled WGS sequence"/>
</dbReference>